<dbReference type="CDD" id="cd14826">
    <property type="entry name" value="SR_alpha_SRX"/>
    <property type="match status" value="1"/>
</dbReference>
<feature type="domain" description="SRP54-type proteins GTP-binding" evidence="8">
    <location>
        <begin position="601"/>
        <end position="614"/>
    </location>
</feature>
<keyword evidence="6" id="KW-0472">Membrane</keyword>
<dbReference type="InterPro" id="IPR003593">
    <property type="entry name" value="AAA+_ATPase"/>
</dbReference>
<evidence type="ECO:0000256" key="3">
    <source>
        <dbReference type="ARBA" id="ARBA00022741"/>
    </source>
</evidence>
<protein>
    <submittedName>
        <fullName evidence="9">(California timema) hypothetical protein</fullName>
    </submittedName>
</protein>
<dbReference type="Gene3D" id="3.30.450.60">
    <property type="match status" value="1"/>
</dbReference>
<dbReference type="PANTHER" id="PTHR43134">
    <property type="entry name" value="SIGNAL RECOGNITION PARTICLE RECEPTOR SUBUNIT ALPHA"/>
    <property type="match status" value="1"/>
</dbReference>
<dbReference type="GO" id="GO:0005789">
    <property type="term" value="C:endoplasmic reticulum membrane"/>
    <property type="evidence" value="ECO:0007669"/>
    <property type="project" value="UniProtKB-SubCell"/>
</dbReference>
<dbReference type="GO" id="GO:0006614">
    <property type="term" value="P:SRP-dependent cotranslational protein targeting to membrane"/>
    <property type="evidence" value="ECO:0007669"/>
    <property type="project" value="InterPro"/>
</dbReference>
<dbReference type="SUPFAM" id="SSF47364">
    <property type="entry name" value="Domain of the SRP/SRP receptor G-proteins"/>
    <property type="match status" value="1"/>
</dbReference>
<reference evidence="9" key="1">
    <citation type="submission" date="2020-11" db="EMBL/GenBank/DDBJ databases">
        <authorList>
            <person name="Tran Van P."/>
        </authorList>
    </citation>
    <scope>NUCLEOTIDE SEQUENCE</scope>
</reference>
<name>A0A7R9J0I9_TIMCA</name>
<evidence type="ECO:0000256" key="2">
    <source>
        <dbReference type="ARBA" id="ARBA00008531"/>
    </source>
</evidence>
<sequence length="628" mass="69561">MLDLFSIFSKGGIVLWCFQSTSQIFTPSVNALIRSVILQDYEFTSGFQSVLAAAEQWGKKQAKIPKQMRTFEDSLKSKKTVASTAEDREIEVRVSVRKSPKPAKEGKKPRVWDLGGNNKDLVNLERTRDKPADGVDHEDNIQPDTTVSLVTILSGIVTFSSRDVRGVCNFVHFVYLKRRIMRCSVCQMVGRMIGGIKDLEVESDSEEEEEEEEEITVVAQKQKSNATAGKGRSVFSIFKKNHPQFTRPRFEPRSPRPQQSSFNTTSALANYATEAGSEPIKHGMGNITYDSRFRGLVGSKNLTQEDMLPVLERLKEHLITKNVASDIAHKLCESVAAKLEGKVLGTFDSVASTVKTTLTDALVQILSPRRRVDILRDAMEARKQSRPYVMSFCGVNGVGKSTNLAKICFWLIENNLRVLIAACDTFRAGAVEQLRTHTRHLNALHPLERHGGQQMVQLYEKGYGMYAAGIAMEAINFAKDQRIDVVLIDTAGRMQDNEPLMRALAKLIKVNQPDLVLFVGEALVGNEAVDQLVKFNQAMADYSSSVNPHLIDGIVLTKFDTIDDKLANALVVLISTTEDGEIKVQISVGAAISMTYITGQPIVFVGTGQTYTDLKSLNAKAVVHALMK</sequence>
<dbReference type="InterPro" id="IPR011012">
    <property type="entry name" value="Longin-like_dom_sf"/>
</dbReference>
<dbReference type="Gene3D" id="1.20.120.140">
    <property type="entry name" value="Signal recognition particle SRP54, nucleotide-binding domain"/>
    <property type="match status" value="1"/>
</dbReference>
<dbReference type="InterPro" id="IPR000897">
    <property type="entry name" value="SRP54_GTPase_dom"/>
</dbReference>
<dbReference type="Pfam" id="PF02881">
    <property type="entry name" value="SRP54_N"/>
    <property type="match status" value="1"/>
</dbReference>
<dbReference type="InterPro" id="IPR013822">
    <property type="entry name" value="Signal_recog_particl_SRP54_hlx"/>
</dbReference>
<keyword evidence="3" id="KW-0547">Nucleotide-binding</keyword>
<keyword evidence="5" id="KW-0342">GTP-binding</keyword>
<evidence type="ECO:0000256" key="4">
    <source>
        <dbReference type="ARBA" id="ARBA00022824"/>
    </source>
</evidence>
<dbReference type="SMART" id="SM00962">
    <property type="entry name" value="SRP54"/>
    <property type="match status" value="1"/>
</dbReference>
<comment type="similarity">
    <text evidence="2">Belongs to the GTP-binding SRP family.</text>
</comment>
<dbReference type="GO" id="GO:0003924">
    <property type="term" value="F:GTPase activity"/>
    <property type="evidence" value="ECO:0007669"/>
    <property type="project" value="TreeGrafter"/>
</dbReference>
<dbReference type="SUPFAM" id="SSF64356">
    <property type="entry name" value="SNARE-like"/>
    <property type="match status" value="1"/>
</dbReference>
<dbReference type="Gene3D" id="3.40.50.300">
    <property type="entry name" value="P-loop containing nucleotide triphosphate hydrolases"/>
    <property type="match status" value="1"/>
</dbReference>
<evidence type="ECO:0000256" key="5">
    <source>
        <dbReference type="ARBA" id="ARBA00023134"/>
    </source>
</evidence>
<dbReference type="FunFam" id="3.40.50.300:FF:000188">
    <property type="entry name" value="signal recognition particle receptor subunit alpha"/>
    <property type="match status" value="1"/>
</dbReference>
<dbReference type="InterPro" id="IPR027417">
    <property type="entry name" value="P-loop_NTPase"/>
</dbReference>
<dbReference type="InterPro" id="IPR036225">
    <property type="entry name" value="SRP/SRP_N"/>
</dbReference>
<dbReference type="PROSITE" id="PS00300">
    <property type="entry name" value="SRP54"/>
    <property type="match status" value="1"/>
</dbReference>
<dbReference type="PANTHER" id="PTHR43134:SF1">
    <property type="entry name" value="SIGNAL RECOGNITION PARTICLE RECEPTOR SUBUNIT ALPHA"/>
    <property type="match status" value="1"/>
</dbReference>
<organism evidence="9">
    <name type="scientific">Timema californicum</name>
    <name type="common">California timema</name>
    <name type="synonym">Walking stick</name>
    <dbReference type="NCBI Taxonomy" id="61474"/>
    <lineage>
        <taxon>Eukaryota</taxon>
        <taxon>Metazoa</taxon>
        <taxon>Ecdysozoa</taxon>
        <taxon>Arthropoda</taxon>
        <taxon>Hexapoda</taxon>
        <taxon>Insecta</taxon>
        <taxon>Pterygota</taxon>
        <taxon>Neoptera</taxon>
        <taxon>Polyneoptera</taxon>
        <taxon>Phasmatodea</taxon>
        <taxon>Timematodea</taxon>
        <taxon>Timematoidea</taxon>
        <taxon>Timematidae</taxon>
        <taxon>Timema</taxon>
    </lineage>
</organism>
<keyword evidence="4" id="KW-0256">Endoplasmic reticulum</keyword>
<dbReference type="AlphaFoldDB" id="A0A7R9J0I9"/>
<evidence type="ECO:0000256" key="6">
    <source>
        <dbReference type="ARBA" id="ARBA00023136"/>
    </source>
</evidence>
<dbReference type="CDD" id="cd17876">
    <property type="entry name" value="SRalpha_C"/>
    <property type="match status" value="1"/>
</dbReference>
<evidence type="ECO:0000256" key="1">
    <source>
        <dbReference type="ARBA" id="ARBA00004397"/>
    </source>
</evidence>
<dbReference type="GO" id="GO:0005047">
    <property type="term" value="F:signal recognition particle binding"/>
    <property type="evidence" value="ECO:0007669"/>
    <property type="project" value="TreeGrafter"/>
</dbReference>
<dbReference type="Pfam" id="PF00448">
    <property type="entry name" value="SRP54"/>
    <property type="match status" value="2"/>
</dbReference>
<dbReference type="InterPro" id="IPR042101">
    <property type="entry name" value="SRP54_N_sf"/>
</dbReference>
<evidence type="ECO:0000259" key="8">
    <source>
        <dbReference type="PROSITE" id="PS00300"/>
    </source>
</evidence>
<keyword evidence="7" id="KW-0675">Receptor</keyword>
<accession>A0A7R9J0I9</accession>
<gene>
    <name evidence="9" type="ORF">TCMB3V08_LOCUS3009</name>
</gene>
<dbReference type="EMBL" id="OE179997">
    <property type="protein sequence ID" value="CAD7570304.1"/>
    <property type="molecule type" value="Genomic_DNA"/>
</dbReference>
<dbReference type="SMART" id="SM00382">
    <property type="entry name" value="AAA"/>
    <property type="match status" value="1"/>
</dbReference>
<dbReference type="SUPFAM" id="SSF52540">
    <property type="entry name" value="P-loop containing nucleoside triphosphate hydrolases"/>
    <property type="match status" value="1"/>
</dbReference>
<proteinExistence type="inferred from homology"/>
<comment type="subcellular location">
    <subcellularLocation>
        <location evidence="1">Endoplasmic reticulum membrane</location>
        <topology evidence="1">Peripheral membrane protein</topology>
        <orientation evidence="1">Cytoplasmic side</orientation>
    </subcellularLocation>
</comment>
<evidence type="ECO:0000256" key="7">
    <source>
        <dbReference type="ARBA" id="ARBA00023170"/>
    </source>
</evidence>
<dbReference type="SMART" id="SM00963">
    <property type="entry name" value="SRP54_N"/>
    <property type="match status" value="1"/>
</dbReference>
<evidence type="ECO:0000313" key="9">
    <source>
        <dbReference type="EMBL" id="CAD7570304.1"/>
    </source>
</evidence>
<dbReference type="GO" id="GO:0005525">
    <property type="term" value="F:GTP binding"/>
    <property type="evidence" value="ECO:0007669"/>
    <property type="project" value="UniProtKB-KW"/>
</dbReference>